<comment type="caution">
    <text evidence="1">The sequence shown here is derived from an EMBL/GenBank/DDBJ whole genome shotgun (WGS) entry which is preliminary data.</text>
</comment>
<sequence length="156" mass="17818">MLRGCNSSRMFHIDLLSTVRAGWCTVIDGHTAMRTRHLVERTGFGLVLIVQRHERHSGKSVDRTWKRRDIRRGAVNLQATCEPEKIQFRTSRFGPLFAPSVFGPQLSGSGSHRTPTRQLYSFVRSCDWHLRLLTTSTNRIFNDGNGNQDTVQARHS</sequence>
<gene>
    <name evidence="1" type="ORF">Pla22_25460</name>
</gene>
<proteinExistence type="predicted"/>
<reference evidence="1 2" key="1">
    <citation type="submission" date="2019-02" db="EMBL/GenBank/DDBJ databases">
        <title>Deep-cultivation of Planctomycetes and their phenomic and genomic characterization uncovers novel biology.</title>
        <authorList>
            <person name="Wiegand S."/>
            <person name="Jogler M."/>
            <person name="Boedeker C."/>
            <person name="Pinto D."/>
            <person name="Vollmers J."/>
            <person name="Rivas-Marin E."/>
            <person name="Kohn T."/>
            <person name="Peeters S.H."/>
            <person name="Heuer A."/>
            <person name="Rast P."/>
            <person name="Oberbeckmann S."/>
            <person name="Bunk B."/>
            <person name="Jeske O."/>
            <person name="Meyerdierks A."/>
            <person name="Storesund J.E."/>
            <person name="Kallscheuer N."/>
            <person name="Luecker S."/>
            <person name="Lage O.M."/>
            <person name="Pohl T."/>
            <person name="Merkel B.J."/>
            <person name="Hornburger P."/>
            <person name="Mueller R.-W."/>
            <person name="Bruemmer F."/>
            <person name="Labrenz M."/>
            <person name="Spormann A.M."/>
            <person name="Op Den Camp H."/>
            <person name="Overmann J."/>
            <person name="Amann R."/>
            <person name="Jetten M.S.M."/>
            <person name="Mascher T."/>
            <person name="Medema M.H."/>
            <person name="Devos D.P."/>
            <person name="Kaster A.-K."/>
            <person name="Ovreas L."/>
            <person name="Rohde M."/>
            <person name="Galperin M.Y."/>
            <person name="Jogler C."/>
        </authorList>
    </citation>
    <scope>NUCLEOTIDE SEQUENCE [LARGE SCALE GENOMIC DNA]</scope>
    <source>
        <strain evidence="1 2">Pla22</strain>
    </source>
</reference>
<accession>A0A5C5WYB4</accession>
<keyword evidence="2" id="KW-1185">Reference proteome</keyword>
<dbReference type="AlphaFoldDB" id="A0A5C5WYB4"/>
<protein>
    <submittedName>
        <fullName evidence="1">Uncharacterized protein</fullName>
    </submittedName>
</protein>
<name>A0A5C5WYB4_9BACT</name>
<evidence type="ECO:0000313" key="1">
    <source>
        <dbReference type="EMBL" id="TWT54892.1"/>
    </source>
</evidence>
<evidence type="ECO:0000313" key="2">
    <source>
        <dbReference type="Proteomes" id="UP000316598"/>
    </source>
</evidence>
<organism evidence="1 2">
    <name type="scientific">Rubripirellula amarantea</name>
    <dbReference type="NCBI Taxonomy" id="2527999"/>
    <lineage>
        <taxon>Bacteria</taxon>
        <taxon>Pseudomonadati</taxon>
        <taxon>Planctomycetota</taxon>
        <taxon>Planctomycetia</taxon>
        <taxon>Pirellulales</taxon>
        <taxon>Pirellulaceae</taxon>
        <taxon>Rubripirellula</taxon>
    </lineage>
</organism>
<dbReference type="EMBL" id="SJPI01000001">
    <property type="protein sequence ID" value="TWT54892.1"/>
    <property type="molecule type" value="Genomic_DNA"/>
</dbReference>
<dbReference type="Proteomes" id="UP000316598">
    <property type="component" value="Unassembled WGS sequence"/>
</dbReference>